<feature type="chain" id="PRO_5017343597" evidence="1">
    <location>
        <begin position="24"/>
        <end position="104"/>
    </location>
</feature>
<dbReference type="InParanoid" id="A0A3A9JFK3"/>
<keyword evidence="1" id="KW-0732">Signal</keyword>
<proteinExistence type="predicted"/>
<dbReference type="Proteomes" id="UP000278036">
    <property type="component" value="Unassembled WGS sequence"/>
</dbReference>
<feature type="signal peptide" evidence="1">
    <location>
        <begin position="1"/>
        <end position="23"/>
    </location>
</feature>
<dbReference type="EMBL" id="RAQU01000084">
    <property type="protein sequence ID" value="RKK03483.1"/>
    <property type="molecule type" value="Genomic_DNA"/>
</dbReference>
<evidence type="ECO:0000313" key="2">
    <source>
        <dbReference type="EMBL" id="RKK03483.1"/>
    </source>
</evidence>
<keyword evidence="4" id="KW-1185">Reference proteome</keyword>
<evidence type="ECO:0000313" key="4">
    <source>
        <dbReference type="Proteomes" id="UP000274097"/>
    </source>
</evidence>
<evidence type="ECO:0000313" key="3">
    <source>
        <dbReference type="EMBL" id="RMI27062.1"/>
    </source>
</evidence>
<dbReference type="OrthoDB" id="7276513at2"/>
<protein>
    <submittedName>
        <fullName evidence="2">Uncharacterized protein</fullName>
    </submittedName>
</protein>
<organism evidence="2 5">
    <name type="scientific">Teichococcus wenyumeiae</name>
    <dbReference type="NCBI Taxonomy" id="2478470"/>
    <lineage>
        <taxon>Bacteria</taxon>
        <taxon>Pseudomonadati</taxon>
        <taxon>Pseudomonadota</taxon>
        <taxon>Alphaproteobacteria</taxon>
        <taxon>Acetobacterales</taxon>
        <taxon>Roseomonadaceae</taxon>
        <taxon>Roseomonas</taxon>
    </lineage>
</organism>
<sequence length="104" mass="10388">MSALRTLLAATALLGAASAAASAAPLAVINQGESFAVEYAPGYAGNIVGGGFVRLEGNNRSLRIIHEDPSFARRAAGIPVFTGGSEGNVAYLPVGSANSSLAAR</sequence>
<name>A0A3A9JFK3_9PROT</name>
<accession>A0A3A9JFK3</accession>
<evidence type="ECO:0000256" key="1">
    <source>
        <dbReference type="SAM" id="SignalP"/>
    </source>
</evidence>
<gene>
    <name evidence="2" type="ORF">D6Z83_14350</name>
    <name evidence="3" type="ORF">EBE87_01405</name>
</gene>
<dbReference type="Proteomes" id="UP000274097">
    <property type="component" value="Unassembled WGS sequence"/>
</dbReference>
<dbReference type="AlphaFoldDB" id="A0A3A9JFK3"/>
<comment type="caution">
    <text evidence="2">The sequence shown here is derived from an EMBL/GenBank/DDBJ whole genome shotgun (WGS) entry which is preliminary data.</text>
</comment>
<reference evidence="2 5" key="1">
    <citation type="submission" date="2018-09" db="EMBL/GenBank/DDBJ databases">
        <title>Roseomonas sp. nov., isolated from feces of Tibetan antelopes in the Qinghai-Tibet plateau, China.</title>
        <authorList>
            <person name="Tian Z."/>
        </authorList>
    </citation>
    <scope>NUCLEOTIDE SEQUENCE [LARGE SCALE GENOMIC DNA]</scope>
    <source>
        <strain evidence="3 4">Z23</strain>
        <strain evidence="2 5">Z24</strain>
    </source>
</reference>
<evidence type="ECO:0000313" key="5">
    <source>
        <dbReference type="Proteomes" id="UP000278036"/>
    </source>
</evidence>
<dbReference type="RefSeq" id="WP_120638977.1">
    <property type="nucleotide sequence ID" value="NZ_RAQU01000084.1"/>
</dbReference>
<dbReference type="EMBL" id="RFLX01000001">
    <property type="protein sequence ID" value="RMI27062.1"/>
    <property type="molecule type" value="Genomic_DNA"/>
</dbReference>